<feature type="region of interest" description="Disordered" evidence="1">
    <location>
        <begin position="287"/>
        <end position="350"/>
    </location>
</feature>
<organism evidence="2">
    <name type="scientific">Cladocopium goreaui</name>
    <dbReference type="NCBI Taxonomy" id="2562237"/>
    <lineage>
        <taxon>Eukaryota</taxon>
        <taxon>Sar</taxon>
        <taxon>Alveolata</taxon>
        <taxon>Dinophyceae</taxon>
        <taxon>Suessiales</taxon>
        <taxon>Symbiodiniaceae</taxon>
        <taxon>Cladocopium</taxon>
    </lineage>
</organism>
<comment type="caution">
    <text evidence="2">The sequence shown here is derived from an EMBL/GenBank/DDBJ whole genome shotgun (WGS) entry which is preliminary data.</text>
</comment>
<gene>
    <name evidence="2" type="ORF">C1SCF055_LOCUS17789</name>
</gene>
<keyword evidence="4" id="KW-1185">Reference proteome</keyword>
<dbReference type="EMBL" id="CAMXCT010001521">
    <property type="protein sequence ID" value="CAI3990837.1"/>
    <property type="molecule type" value="Genomic_DNA"/>
</dbReference>
<reference evidence="2" key="1">
    <citation type="submission" date="2022-10" db="EMBL/GenBank/DDBJ databases">
        <authorList>
            <person name="Chen Y."/>
            <person name="Dougan E. K."/>
            <person name="Chan C."/>
            <person name="Rhodes N."/>
            <person name="Thang M."/>
        </authorList>
    </citation>
    <scope>NUCLEOTIDE SEQUENCE</scope>
</reference>
<feature type="region of interest" description="Disordered" evidence="1">
    <location>
        <begin position="211"/>
        <end position="242"/>
    </location>
</feature>
<sequence length="467" mass="51533">MSLINRLKALQTEVEMPLPDLSHLTLTELKTEVVSFGQKHQGDTFEKAWEDQGWISFMVTKYGNSKVLSHRRLIRFVELMVAKHERTNTQVPLLPPPDSLAGGYAMIEEISGRRSTRAKAKAMPVPSGATAAEPLDYDEDLAFEMFNQGTTATTPLHQDPEFTALQDRILNMENALGRVIQHLENQVEKNIPQDHSDGTPVLAAGHRRTVLKPQKSQGRNNFARSQLSAPEETDETGKLYRSAPENVRLSLPEEGEPGGPDLPEDLTQIQQQLNRIYQHPDAMQSIPEHDTLEPVNPNQPLPLSPEIRPTEVPEHDRRDSSASESIPQPDQEPDTQSRQETQSPDAASIDIPTDQAEGFITCADEECALVSTTVDHLAWRCEFELTECLGSGELGEGGKGSCYLKPFGYWWQGPLLQQDQGVRLSTAFEIGAGTLNTFSVLSLGLRASVLALSKTTGVRVCGDLLSG</sequence>
<dbReference type="EMBL" id="CAMXCT030001521">
    <property type="protein sequence ID" value="CAL4778149.1"/>
    <property type="molecule type" value="Genomic_DNA"/>
</dbReference>
<feature type="compositionally biased region" description="Basic and acidic residues" evidence="1">
    <location>
        <begin position="308"/>
        <end position="321"/>
    </location>
</feature>
<protein>
    <submittedName>
        <fullName evidence="2">Uncharacterized protein</fullName>
    </submittedName>
</protein>
<evidence type="ECO:0000313" key="2">
    <source>
        <dbReference type="EMBL" id="CAI3990837.1"/>
    </source>
</evidence>
<dbReference type="Proteomes" id="UP001152797">
    <property type="component" value="Unassembled WGS sequence"/>
</dbReference>
<dbReference type="AlphaFoldDB" id="A0A9P1CGR3"/>
<feature type="compositionally biased region" description="Polar residues" evidence="1">
    <location>
        <begin position="214"/>
        <end position="228"/>
    </location>
</feature>
<proteinExistence type="predicted"/>
<dbReference type="EMBL" id="CAMXCT020001521">
    <property type="protein sequence ID" value="CAL1144212.1"/>
    <property type="molecule type" value="Genomic_DNA"/>
</dbReference>
<accession>A0A9P1CGR3</accession>
<evidence type="ECO:0000313" key="4">
    <source>
        <dbReference type="Proteomes" id="UP001152797"/>
    </source>
</evidence>
<evidence type="ECO:0000256" key="1">
    <source>
        <dbReference type="SAM" id="MobiDB-lite"/>
    </source>
</evidence>
<reference evidence="3 4" key="2">
    <citation type="submission" date="2024-05" db="EMBL/GenBank/DDBJ databases">
        <authorList>
            <person name="Chen Y."/>
            <person name="Shah S."/>
            <person name="Dougan E. K."/>
            <person name="Thang M."/>
            <person name="Chan C."/>
        </authorList>
    </citation>
    <scope>NUCLEOTIDE SEQUENCE [LARGE SCALE GENOMIC DNA]</scope>
</reference>
<evidence type="ECO:0000313" key="3">
    <source>
        <dbReference type="EMBL" id="CAL4778149.1"/>
    </source>
</evidence>
<name>A0A9P1CGR3_9DINO</name>
<feature type="compositionally biased region" description="Polar residues" evidence="1">
    <location>
        <begin position="322"/>
        <end position="345"/>
    </location>
</feature>